<dbReference type="EMBL" id="CM051407">
    <property type="protein sequence ID" value="KAJ4702287.1"/>
    <property type="molecule type" value="Genomic_DNA"/>
</dbReference>
<keyword evidence="2" id="KW-1185">Reference proteome</keyword>
<protein>
    <submittedName>
        <fullName evidence="1">Plant regulator RWP-RK family protein</fullName>
    </submittedName>
</protein>
<accession>A0ACC1WTK5</accession>
<reference evidence="1 2" key="1">
    <citation type="journal article" date="2023" name="Science">
        <title>Complex scaffold remodeling in plant triterpene biosynthesis.</title>
        <authorList>
            <person name="De La Pena R."/>
            <person name="Hodgson H."/>
            <person name="Liu J.C."/>
            <person name="Stephenson M.J."/>
            <person name="Martin A.C."/>
            <person name="Owen C."/>
            <person name="Harkess A."/>
            <person name="Leebens-Mack J."/>
            <person name="Jimenez L.E."/>
            <person name="Osbourn A."/>
            <person name="Sattely E.S."/>
        </authorList>
    </citation>
    <scope>NUCLEOTIDE SEQUENCE [LARGE SCALE GENOMIC DNA]</scope>
    <source>
        <strain evidence="2">cv. JPN11</strain>
        <tissue evidence="1">Leaf</tissue>
    </source>
</reference>
<organism evidence="1 2">
    <name type="scientific">Melia azedarach</name>
    <name type="common">Chinaberry tree</name>
    <dbReference type="NCBI Taxonomy" id="155640"/>
    <lineage>
        <taxon>Eukaryota</taxon>
        <taxon>Viridiplantae</taxon>
        <taxon>Streptophyta</taxon>
        <taxon>Embryophyta</taxon>
        <taxon>Tracheophyta</taxon>
        <taxon>Spermatophyta</taxon>
        <taxon>Magnoliopsida</taxon>
        <taxon>eudicotyledons</taxon>
        <taxon>Gunneridae</taxon>
        <taxon>Pentapetalae</taxon>
        <taxon>rosids</taxon>
        <taxon>malvids</taxon>
        <taxon>Sapindales</taxon>
        <taxon>Meliaceae</taxon>
        <taxon>Melia</taxon>
    </lineage>
</organism>
<dbReference type="Proteomes" id="UP001164539">
    <property type="component" value="Chromosome 14"/>
</dbReference>
<sequence length="934" mass="103719">MEDAVFSPSTMLEASLDSTMDLDYMDELLAEGCWLETIDGSEFPHSIPFTSTTLFDSSFVWPASETINGDTSTSHSQQNNLDNRQKLFFPGTSTMSELQGQSPISNQSLSHSVVNVDGDYSQSENNVTEGSELSRRWWIAPRANSGPATSVIQRLIWALGNIKDFTDNKDVLIQLWVPVSRAGRRVLTTYDQPFSVDLNCQKLTNYRDISVKYYFSADEDSKDVMGLPGRVFLGKVPEWTPDVQFFRSDEYSRVDHAQQYDVRGTLAVPVFEQGSRTCLGVIEVVMTTRKIMYRSELESVCKALEAVDLRTSEVPSIENIKASDNLYQSALPEIREVLRCACETHRLPLAQTWVPCIQQGKGGFWHSDNTYNNCVSTVDSACHIADPDMWGFHEACSEHHLLKGQGVAGGAFMTNEPCFLSDITSLKKTEYPLSHHARMFGLCGAVAIRLRSILTGKADFVLEFFLPKGCRDPEEQKKMLGSLSIIIQQVCQSLRVIADEELEEETSSPISEVVSPLDGIVSREKMLKVDTHSEKYSQDNSCWTACVTAVKKDCDVSLNQKGEPRMVSGEKVLKVRHHDKDFSLKGSGEYCGDSNSGEGSFSSVALGRTGEKRRTKAEKNITLQVLRQYFSGSLKDAAKSIGVCPTTLKRICRQHGIKRWPSRKIKKVGHSLQKLQLVIDSVQGASGSLQIGSFYTNFPELASPNVSGTSPFSTSMPADHPKPKSMRPKGRNIRPQAAKSPSSSGSQSSSSSQCVSSGTQQHPSANNIAGGEDPMVGESSGDVLKRVRSEAELHASSQEPKLMPRSQSYKSLGEQQISEPLPSLPENCGRISQDVDGNRVKVTFGEEKIRLRMQDNWKLRDLSQEIARRFSIEDMSLFDLKYLDDDSEWVLLTCDADLEECIDVCRLSQSLTIKLSLQISHHLTERRLGCSSNS</sequence>
<evidence type="ECO:0000313" key="2">
    <source>
        <dbReference type="Proteomes" id="UP001164539"/>
    </source>
</evidence>
<proteinExistence type="predicted"/>
<name>A0ACC1WTK5_MELAZ</name>
<evidence type="ECO:0000313" key="1">
    <source>
        <dbReference type="EMBL" id="KAJ4702287.1"/>
    </source>
</evidence>
<gene>
    <name evidence="1" type="ORF">OWV82_025389</name>
</gene>
<comment type="caution">
    <text evidence="1">The sequence shown here is derived from an EMBL/GenBank/DDBJ whole genome shotgun (WGS) entry which is preliminary data.</text>
</comment>